<dbReference type="InterPro" id="IPR036643">
    <property type="entry name" value="RNApol_insert_sf"/>
</dbReference>
<dbReference type="EC" id="2.7.7.6" evidence="2 11"/>
<dbReference type="CDD" id="cd06928">
    <property type="entry name" value="RNAP_alpha_NTD"/>
    <property type="match status" value="1"/>
</dbReference>
<dbReference type="SUPFAM" id="SSF47789">
    <property type="entry name" value="C-terminal domain of RNA polymerase alpha subunit"/>
    <property type="match status" value="1"/>
</dbReference>
<evidence type="ECO:0000256" key="2">
    <source>
        <dbReference type="ARBA" id="ARBA00012418"/>
    </source>
</evidence>
<dbReference type="Gene3D" id="3.30.1360.10">
    <property type="entry name" value="RNA polymerase, RBP11-like subunit"/>
    <property type="match status" value="1"/>
</dbReference>
<comment type="caution">
    <text evidence="14">The sequence shown here is derived from an EMBL/GenBank/DDBJ whole genome shotgun (WGS) entry which is preliminary data.</text>
</comment>
<evidence type="ECO:0000313" key="15">
    <source>
        <dbReference type="Proteomes" id="UP001500839"/>
    </source>
</evidence>
<feature type="region of interest" description="Alpha N-terminal domain (alpha-NTD)" evidence="11">
    <location>
        <begin position="1"/>
        <end position="228"/>
    </location>
</feature>
<dbReference type="SUPFAM" id="SSF55257">
    <property type="entry name" value="RBP11-like subunits of RNA polymerase"/>
    <property type="match status" value="1"/>
</dbReference>
<dbReference type="Proteomes" id="UP001500839">
    <property type="component" value="Unassembled WGS sequence"/>
</dbReference>
<evidence type="ECO:0000256" key="5">
    <source>
        <dbReference type="ARBA" id="ARBA00022679"/>
    </source>
</evidence>
<dbReference type="InterPro" id="IPR011263">
    <property type="entry name" value="DNA-dir_RNA_pol_RpoA/D/Rpb3"/>
</dbReference>
<dbReference type="InterPro" id="IPR036603">
    <property type="entry name" value="RBP11-like"/>
</dbReference>
<feature type="compositionally biased region" description="Acidic residues" evidence="12">
    <location>
        <begin position="332"/>
        <end position="346"/>
    </location>
</feature>
<dbReference type="Gene3D" id="1.10.150.20">
    <property type="entry name" value="5' to 3' exonuclease, C-terminal subdomain"/>
    <property type="match status" value="1"/>
</dbReference>
<evidence type="ECO:0000256" key="9">
    <source>
        <dbReference type="ARBA" id="ARBA00033070"/>
    </source>
</evidence>
<dbReference type="InterPro" id="IPR011262">
    <property type="entry name" value="DNA-dir_RNA_pol_insert"/>
</dbReference>
<evidence type="ECO:0000256" key="4">
    <source>
        <dbReference type="ARBA" id="ARBA00022478"/>
    </source>
</evidence>
<keyword evidence="7 11" id="KW-0804">Transcription</keyword>
<proteinExistence type="inferred from homology"/>
<keyword evidence="4 11" id="KW-0240">DNA-directed RNA polymerase</keyword>
<dbReference type="NCBIfam" id="TIGR02027">
    <property type="entry name" value="rpoA"/>
    <property type="match status" value="1"/>
</dbReference>
<evidence type="ECO:0000256" key="8">
    <source>
        <dbReference type="ARBA" id="ARBA00032524"/>
    </source>
</evidence>
<feature type="region of interest" description="Alpha C-terminal domain (alpha-CTD)" evidence="11">
    <location>
        <begin position="241"/>
        <end position="346"/>
    </location>
</feature>
<dbReference type="EMBL" id="BAABKQ010000001">
    <property type="protein sequence ID" value="GAA4807601.1"/>
    <property type="molecule type" value="Genomic_DNA"/>
</dbReference>
<dbReference type="InterPro" id="IPR011260">
    <property type="entry name" value="RNAP_asu_C"/>
</dbReference>
<dbReference type="NCBIfam" id="NF003514">
    <property type="entry name" value="PRK05182.1-4"/>
    <property type="match status" value="1"/>
</dbReference>
<keyword evidence="6 11" id="KW-0548">Nucleotidyltransferase</keyword>
<evidence type="ECO:0000256" key="1">
    <source>
        <dbReference type="ARBA" id="ARBA00007123"/>
    </source>
</evidence>
<dbReference type="NCBIfam" id="NF003519">
    <property type="entry name" value="PRK05182.2-5"/>
    <property type="match status" value="1"/>
</dbReference>
<dbReference type="Pfam" id="PF03118">
    <property type="entry name" value="RNA_pol_A_CTD"/>
    <property type="match status" value="1"/>
</dbReference>
<evidence type="ECO:0000256" key="10">
    <source>
        <dbReference type="ARBA" id="ARBA00048552"/>
    </source>
</evidence>
<organism evidence="14 15">
    <name type="scientific">Tomitella cavernea</name>
    <dbReference type="NCBI Taxonomy" id="1387982"/>
    <lineage>
        <taxon>Bacteria</taxon>
        <taxon>Bacillati</taxon>
        <taxon>Actinomycetota</taxon>
        <taxon>Actinomycetes</taxon>
        <taxon>Mycobacteriales</taxon>
        <taxon>Tomitella</taxon>
    </lineage>
</organism>
<gene>
    <name evidence="11" type="primary">rpoA</name>
    <name evidence="14" type="ORF">GCM10023353_08890</name>
</gene>
<evidence type="ECO:0000256" key="3">
    <source>
        <dbReference type="ARBA" id="ARBA00015972"/>
    </source>
</evidence>
<evidence type="ECO:0000256" key="11">
    <source>
        <dbReference type="HAMAP-Rule" id="MF_00059"/>
    </source>
</evidence>
<dbReference type="SMART" id="SM00662">
    <property type="entry name" value="RPOLD"/>
    <property type="match status" value="1"/>
</dbReference>
<dbReference type="InterPro" id="IPR011773">
    <property type="entry name" value="DNA-dir_RpoA"/>
</dbReference>
<feature type="region of interest" description="Disordered" evidence="12">
    <location>
        <begin position="315"/>
        <end position="346"/>
    </location>
</feature>
<feature type="domain" description="DNA-directed RNA polymerase RpoA/D/Rpb3-type" evidence="13">
    <location>
        <begin position="18"/>
        <end position="225"/>
    </location>
</feature>
<dbReference type="HAMAP" id="MF_00059">
    <property type="entry name" value="RNApol_bact_RpoA"/>
    <property type="match status" value="1"/>
</dbReference>
<name>A0ABP9CAS9_9ACTN</name>
<comment type="function">
    <text evidence="11">DNA-dependent RNA polymerase catalyzes the transcription of DNA into RNA using the four ribonucleoside triphosphates as substrates.</text>
</comment>
<dbReference type="Gene3D" id="2.170.120.12">
    <property type="entry name" value="DNA-directed RNA polymerase, insert domain"/>
    <property type="match status" value="1"/>
</dbReference>
<keyword evidence="15" id="KW-1185">Reference proteome</keyword>
<comment type="catalytic activity">
    <reaction evidence="10 11">
        <text>RNA(n) + a ribonucleoside 5'-triphosphate = RNA(n+1) + diphosphate</text>
        <dbReference type="Rhea" id="RHEA:21248"/>
        <dbReference type="Rhea" id="RHEA-COMP:14527"/>
        <dbReference type="Rhea" id="RHEA-COMP:17342"/>
        <dbReference type="ChEBI" id="CHEBI:33019"/>
        <dbReference type="ChEBI" id="CHEBI:61557"/>
        <dbReference type="ChEBI" id="CHEBI:140395"/>
        <dbReference type="EC" id="2.7.7.6"/>
    </reaction>
</comment>
<dbReference type="GO" id="GO:0000428">
    <property type="term" value="C:DNA-directed RNA polymerase complex"/>
    <property type="evidence" value="ECO:0007669"/>
    <property type="project" value="UniProtKB-KW"/>
</dbReference>
<dbReference type="Pfam" id="PF01193">
    <property type="entry name" value="RNA_pol_L"/>
    <property type="match status" value="1"/>
</dbReference>
<evidence type="ECO:0000256" key="12">
    <source>
        <dbReference type="SAM" id="MobiDB-lite"/>
    </source>
</evidence>
<accession>A0ABP9CAS9</accession>
<evidence type="ECO:0000256" key="7">
    <source>
        <dbReference type="ARBA" id="ARBA00023163"/>
    </source>
</evidence>
<evidence type="ECO:0000259" key="13">
    <source>
        <dbReference type="SMART" id="SM00662"/>
    </source>
</evidence>
<comment type="domain">
    <text evidence="11">The N-terminal domain is essential for RNAP assembly and basal transcription, whereas the C-terminal domain is involved in interaction with transcriptional regulators and with upstream promoter elements.</text>
</comment>
<protein>
    <recommendedName>
        <fullName evidence="3 11">DNA-directed RNA polymerase subunit alpha</fullName>
        <shortName evidence="11">RNAP subunit alpha</shortName>
        <ecNumber evidence="2 11">2.7.7.6</ecNumber>
    </recommendedName>
    <alternativeName>
        <fullName evidence="9 11">RNA polymerase subunit alpha</fullName>
    </alternativeName>
    <alternativeName>
        <fullName evidence="8 11">Transcriptase subunit alpha</fullName>
    </alternativeName>
</protein>
<dbReference type="RefSeq" id="WP_200170928.1">
    <property type="nucleotide sequence ID" value="NZ_BAABKQ010000001.1"/>
</dbReference>
<reference evidence="15" key="1">
    <citation type="journal article" date="2019" name="Int. J. Syst. Evol. Microbiol.">
        <title>The Global Catalogue of Microorganisms (GCM) 10K type strain sequencing project: providing services to taxonomists for standard genome sequencing and annotation.</title>
        <authorList>
            <consortium name="The Broad Institute Genomics Platform"/>
            <consortium name="The Broad Institute Genome Sequencing Center for Infectious Disease"/>
            <person name="Wu L."/>
            <person name="Ma J."/>
        </authorList>
    </citation>
    <scope>NUCLEOTIDE SEQUENCE [LARGE SCALE GENOMIC DNA]</scope>
    <source>
        <strain evidence="15">JCM 18542</strain>
    </source>
</reference>
<keyword evidence="5 11" id="KW-0808">Transferase</keyword>
<sequence>MLISQRPVLTEEVIADNRSKFVIEPLEPGFGYTLGNSLRRTLLSSIPGAAVTSIRIEGVLHEFTTIPGVKEDVTEIILNLKGLVVSSEEDEPVTMYVRMQGPGVVTAGDIVPPSGVVVHNPDLHIATLNEKGKLEIELVVERGRGYVQAIQNKAAGAEIGRIPVDSIYSPVLKVTYKVEATRVEQRTDFDKLILDVETKRSISPRDAIASAGKTLVELFGLAQELNVEAEGIEIGPSPVEADHIAAYSMPIEELELAVRSNNCFKREGVHTVGDLVARSESDLLDIRNFGQKSINEVKVKLAALGLALKDSPPGFDPSTIAGYDPETGTWTDTDDDDQDFAETEQL</sequence>
<dbReference type="NCBIfam" id="NF003513">
    <property type="entry name" value="PRK05182.1-2"/>
    <property type="match status" value="1"/>
</dbReference>
<dbReference type="SUPFAM" id="SSF56553">
    <property type="entry name" value="Insert subdomain of RNA polymerase alpha subunit"/>
    <property type="match status" value="1"/>
</dbReference>
<evidence type="ECO:0000256" key="6">
    <source>
        <dbReference type="ARBA" id="ARBA00022695"/>
    </source>
</evidence>
<comment type="similarity">
    <text evidence="1 11">Belongs to the RNA polymerase alpha chain family.</text>
</comment>
<dbReference type="Pfam" id="PF01000">
    <property type="entry name" value="RNA_pol_A_bac"/>
    <property type="match status" value="1"/>
</dbReference>
<comment type="subunit">
    <text evidence="11">Homodimer. The RNAP catalytic core consists of 2 alpha, 1 beta, 1 beta' and 1 omega subunit. When a sigma factor is associated with the core the holoenzyme is formed, which can initiate transcription.</text>
</comment>
<evidence type="ECO:0000313" key="14">
    <source>
        <dbReference type="EMBL" id="GAA4807601.1"/>
    </source>
</evidence>